<evidence type="ECO:0000313" key="3">
    <source>
        <dbReference type="Proteomes" id="UP000649617"/>
    </source>
</evidence>
<feature type="domain" description="Chorismate-utilising enzyme C-terminal" evidence="1">
    <location>
        <begin position="121"/>
        <end position="370"/>
    </location>
</feature>
<proteinExistence type="predicted"/>
<name>A0A812IN23_SYMPI</name>
<dbReference type="InterPro" id="IPR036038">
    <property type="entry name" value="Aminotransferase-like"/>
</dbReference>
<dbReference type="Pfam" id="PF00425">
    <property type="entry name" value="Chorismate_bind"/>
    <property type="match status" value="1"/>
</dbReference>
<dbReference type="PRINTS" id="PR00095">
    <property type="entry name" value="ANTSNTHASEI"/>
</dbReference>
<dbReference type="InterPro" id="IPR043132">
    <property type="entry name" value="BCAT-like_C"/>
</dbReference>
<dbReference type="Gene3D" id="3.20.10.10">
    <property type="entry name" value="D-amino Acid Aminotransferase, subunit A, domain 2"/>
    <property type="match status" value="1"/>
</dbReference>
<dbReference type="InterPro" id="IPR005801">
    <property type="entry name" value="ADC_synthase"/>
</dbReference>
<dbReference type="Pfam" id="PF01063">
    <property type="entry name" value="Aminotran_4"/>
    <property type="match status" value="1"/>
</dbReference>
<dbReference type="PANTHER" id="PTHR11236">
    <property type="entry name" value="AMINOBENZOATE/ANTHRANILATE SYNTHASE"/>
    <property type="match status" value="1"/>
</dbReference>
<dbReference type="AlphaFoldDB" id="A0A812IN23"/>
<evidence type="ECO:0000259" key="1">
    <source>
        <dbReference type="Pfam" id="PF00425"/>
    </source>
</evidence>
<dbReference type="PANTHER" id="PTHR11236:SF50">
    <property type="entry name" value="AMINODEOXYCHORISMATE SYNTHASE COMPONENT 1"/>
    <property type="match status" value="1"/>
</dbReference>
<dbReference type="EMBL" id="CAJNIZ010000001">
    <property type="protein sequence ID" value="CAE7149666.1"/>
    <property type="molecule type" value="Genomic_DNA"/>
</dbReference>
<keyword evidence="3" id="KW-1185">Reference proteome</keyword>
<reference evidence="2" key="1">
    <citation type="submission" date="2021-02" db="EMBL/GenBank/DDBJ databases">
        <authorList>
            <person name="Dougan E. K."/>
            <person name="Rhodes N."/>
            <person name="Thang M."/>
            <person name="Chan C."/>
        </authorList>
    </citation>
    <scope>NUCLEOTIDE SEQUENCE</scope>
</reference>
<dbReference type="InterPro" id="IPR043131">
    <property type="entry name" value="BCAT-like_N"/>
</dbReference>
<dbReference type="InterPro" id="IPR001544">
    <property type="entry name" value="Aminotrans_IV"/>
</dbReference>
<accession>A0A812IN23</accession>
<dbReference type="GO" id="GO:0000162">
    <property type="term" value="P:L-tryptophan biosynthetic process"/>
    <property type="evidence" value="ECO:0007669"/>
    <property type="project" value="TreeGrafter"/>
</dbReference>
<sequence>MLSKIVLRDPDEGCWYVYEHPVQVVSTTCLADVEATLQVVEDLVDKQGWYAAGFVSYEAAAGFDAKLETQQPDSLLPLVCFGLFAARVPLQSLTSETDSSADAVSSIREAPINWQMVDTPDSYKTRVELIKQHIAAGETYQVNLTTQLQGDGQVNFATFCRIARDAPYGAYISAANFDIVSASPELFFQCDRDTVTCLPMKGTAPRGFSAMQDQRQAQWLQNSVKNQAENLMITDMVRNDLGRVALPGSVVTSELFDVNAFSTVWQMTSTVTAQTPLGVTDLFRVLFPGASITGAPKRASMAFIQQYETTARAVYTGAIGMLAPGRIARFSIAIRTAWSDKKNNRSFYGAGCGIVWDSDAAAELRELQLKTQVLATQRQEFRLIETMRCTPDGIFMLDGHLARLQNSADYFSFVCDQHAIKAELAALRVDHPVKVRLTLARDGRVDIEVTEIPSNPSPQPIMLTPKAVDTQQPWLYHKTTCREVYDAASSQVPDGCEAVLVNSAGFVTESVIANVVYQLEMWLSARFRFHTSMKLNDGSL</sequence>
<dbReference type="SUPFAM" id="SSF56322">
    <property type="entry name" value="ADC synthase"/>
    <property type="match status" value="1"/>
</dbReference>
<dbReference type="InterPro" id="IPR015890">
    <property type="entry name" value="Chorismate_C"/>
</dbReference>
<evidence type="ECO:0000313" key="2">
    <source>
        <dbReference type="EMBL" id="CAE7149666.1"/>
    </source>
</evidence>
<dbReference type="GO" id="GO:0046820">
    <property type="term" value="F:4-amino-4-deoxychorismate synthase activity"/>
    <property type="evidence" value="ECO:0007669"/>
    <property type="project" value="TreeGrafter"/>
</dbReference>
<dbReference type="Proteomes" id="UP000649617">
    <property type="component" value="Unassembled WGS sequence"/>
</dbReference>
<dbReference type="SUPFAM" id="SSF56752">
    <property type="entry name" value="D-aminoacid aminotransferase-like PLP-dependent enzymes"/>
    <property type="match status" value="1"/>
</dbReference>
<dbReference type="Gene3D" id="3.60.120.10">
    <property type="entry name" value="Anthranilate synthase"/>
    <property type="match status" value="1"/>
</dbReference>
<dbReference type="OrthoDB" id="524799at2759"/>
<comment type="caution">
    <text evidence="2">The sequence shown here is derived from an EMBL/GenBank/DDBJ whole genome shotgun (WGS) entry which is preliminary data.</text>
</comment>
<dbReference type="InterPro" id="IPR019999">
    <property type="entry name" value="Anth_synth_I-like"/>
</dbReference>
<protein>
    <submittedName>
        <fullName evidence="2">PabB protein</fullName>
    </submittedName>
</protein>
<dbReference type="Gene3D" id="3.30.470.10">
    <property type="match status" value="1"/>
</dbReference>
<organism evidence="2 3">
    <name type="scientific">Symbiodinium pilosum</name>
    <name type="common">Dinoflagellate</name>
    <dbReference type="NCBI Taxonomy" id="2952"/>
    <lineage>
        <taxon>Eukaryota</taxon>
        <taxon>Sar</taxon>
        <taxon>Alveolata</taxon>
        <taxon>Dinophyceae</taxon>
        <taxon>Suessiales</taxon>
        <taxon>Symbiodiniaceae</taxon>
        <taxon>Symbiodinium</taxon>
    </lineage>
</organism>
<gene>
    <name evidence="2" type="primary">pabB</name>
    <name evidence="2" type="ORF">SPIL2461_LOCUS159</name>
</gene>